<accession>A0A2S3Z8Z1</accession>
<evidence type="ECO:0000313" key="3">
    <source>
        <dbReference type="Proteomes" id="UP000237104"/>
    </source>
</evidence>
<evidence type="ECO:0000256" key="1">
    <source>
        <dbReference type="SAM" id="MobiDB-lite"/>
    </source>
</evidence>
<dbReference type="EMBL" id="PPXF01000058">
    <property type="protein sequence ID" value="POH61932.1"/>
    <property type="molecule type" value="Genomic_DNA"/>
</dbReference>
<feature type="region of interest" description="Disordered" evidence="1">
    <location>
        <begin position="1"/>
        <end position="24"/>
    </location>
</feature>
<sequence length="206" mass="22853">MRSTSSSPDPAAFDTRRPVGQNEAVSTTFPRTSKKMLGYNLKQVEEFLESTRHAYDDAGGTDQLTAADIRHTAFAMQKGGYSPSHVDAALERLEDAFALRERERATGESGSQAWLDEARQTAQVIINRLGRPAGHRFSRTSIFSTGYNKADVDRLAAKLVTYFQDGHPVTVDDVRTAVFRPQRTGYREAQVDLVLDSVVDVMLAVR</sequence>
<organism evidence="2 3">
    <name type="scientific">Cryobacterium zongtaii</name>
    <dbReference type="NCBI Taxonomy" id="1259217"/>
    <lineage>
        <taxon>Bacteria</taxon>
        <taxon>Bacillati</taxon>
        <taxon>Actinomycetota</taxon>
        <taxon>Actinomycetes</taxon>
        <taxon>Micrococcales</taxon>
        <taxon>Microbacteriaceae</taxon>
        <taxon>Cryobacterium</taxon>
    </lineage>
</organism>
<name>A0A2S3Z8Z1_9MICO</name>
<gene>
    <name evidence="2" type="ORF">C3B59_15285</name>
</gene>
<protein>
    <submittedName>
        <fullName evidence="2">DivIVA domain-containing protein</fullName>
    </submittedName>
</protein>
<dbReference type="NCBIfam" id="TIGR03544">
    <property type="entry name" value="DivI1A_domain"/>
    <property type="match status" value="2"/>
</dbReference>
<dbReference type="Proteomes" id="UP000237104">
    <property type="component" value="Unassembled WGS sequence"/>
</dbReference>
<dbReference type="Gene3D" id="6.10.250.660">
    <property type="match status" value="1"/>
</dbReference>
<dbReference type="OrthoDB" id="3480096at2"/>
<comment type="caution">
    <text evidence="2">The sequence shown here is derived from an EMBL/GenBank/DDBJ whole genome shotgun (WGS) entry which is preliminary data.</text>
</comment>
<dbReference type="AlphaFoldDB" id="A0A2S3Z8Z1"/>
<dbReference type="InterPro" id="IPR019933">
    <property type="entry name" value="DivIVA_domain"/>
</dbReference>
<dbReference type="InterPro" id="IPR019932">
    <property type="entry name" value="CHP03543"/>
</dbReference>
<evidence type="ECO:0000313" key="2">
    <source>
        <dbReference type="EMBL" id="POH61932.1"/>
    </source>
</evidence>
<proteinExistence type="predicted"/>
<reference evidence="2 3" key="1">
    <citation type="submission" date="2018-01" db="EMBL/GenBank/DDBJ databases">
        <title>Cryobacterium sp. nov., from glaciers in China.</title>
        <authorList>
            <person name="Liu Q."/>
            <person name="Xin Y.-H."/>
        </authorList>
    </citation>
    <scope>NUCLEOTIDE SEQUENCE [LARGE SCALE GENOMIC DNA]</scope>
    <source>
        <strain evidence="2 3">TMB1-8</strain>
    </source>
</reference>
<dbReference type="NCBIfam" id="TIGR03543">
    <property type="entry name" value="divI1A_rptt_fam"/>
    <property type="match status" value="1"/>
</dbReference>